<keyword evidence="1" id="KW-0723">Serine/threonine-protein kinase</keyword>
<evidence type="ECO:0000256" key="1">
    <source>
        <dbReference type="ARBA" id="ARBA00022527"/>
    </source>
</evidence>
<dbReference type="Proteomes" id="UP001551675">
    <property type="component" value="Unassembled WGS sequence"/>
</dbReference>
<accession>A0ABV3GME4</accession>
<evidence type="ECO:0000313" key="3">
    <source>
        <dbReference type="EMBL" id="MEV0972810.1"/>
    </source>
</evidence>
<keyword evidence="3" id="KW-0067">ATP-binding</keyword>
<keyword evidence="4" id="KW-1185">Reference proteome</keyword>
<dbReference type="RefSeq" id="WP_061260062.1">
    <property type="nucleotide sequence ID" value="NZ_JBFALK010000018.1"/>
</dbReference>
<keyword evidence="3" id="KW-0547">Nucleotide-binding</keyword>
<sequence length="182" mass="20231">MTIDIAAAGVRNAPATSAFSARRTWAVDWDRAWVKAETEAVRPSRESERAPEELTATWELPQRLASTCMARRVTRARLSTWGLPQDTIDVAELLVSELAGNALRHTHGPVQLSLFFTEGLLRCEVEDADRNPPRIREADDDDERGRGLGMLDLLSCCWGSDPTPTGKIVWFELSARSDVGLR</sequence>
<dbReference type="PANTHER" id="PTHR35526:SF3">
    <property type="entry name" value="ANTI-SIGMA-F FACTOR RSBW"/>
    <property type="match status" value="1"/>
</dbReference>
<dbReference type="PANTHER" id="PTHR35526">
    <property type="entry name" value="ANTI-SIGMA-F FACTOR RSBW-RELATED"/>
    <property type="match status" value="1"/>
</dbReference>
<comment type="caution">
    <text evidence="3">The sequence shown here is derived from an EMBL/GenBank/DDBJ whole genome shotgun (WGS) entry which is preliminary data.</text>
</comment>
<dbReference type="InterPro" id="IPR003594">
    <property type="entry name" value="HATPase_dom"/>
</dbReference>
<dbReference type="InterPro" id="IPR036890">
    <property type="entry name" value="HATPase_C_sf"/>
</dbReference>
<evidence type="ECO:0000313" key="4">
    <source>
        <dbReference type="Proteomes" id="UP001551675"/>
    </source>
</evidence>
<dbReference type="EMBL" id="JBFALK010000018">
    <property type="protein sequence ID" value="MEV0972810.1"/>
    <property type="molecule type" value="Genomic_DNA"/>
</dbReference>
<evidence type="ECO:0000259" key="2">
    <source>
        <dbReference type="Pfam" id="PF13581"/>
    </source>
</evidence>
<gene>
    <name evidence="3" type="ORF">AB0I59_29755</name>
</gene>
<keyword evidence="1" id="KW-0808">Transferase</keyword>
<dbReference type="GO" id="GO:0005524">
    <property type="term" value="F:ATP binding"/>
    <property type="evidence" value="ECO:0007669"/>
    <property type="project" value="UniProtKB-KW"/>
</dbReference>
<feature type="domain" description="Histidine kinase/HSP90-like ATPase" evidence="2">
    <location>
        <begin position="61"/>
        <end position="155"/>
    </location>
</feature>
<keyword evidence="1" id="KW-0418">Kinase</keyword>
<protein>
    <submittedName>
        <fullName evidence="3">ATP-binding protein</fullName>
    </submittedName>
</protein>
<dbReference type="CDD" id="cd16936">
    <property type="entry name" value="HATPase_RsbW-like"/>
    <property type="match status" value="1"/>
</dbReference>
<dbReference type="SUPFAM" id="SSF55874">
    <property type="entry name" value="ATPase domain of HSP90 chaperone/DNA topoisomerase II/histidine kinase"/>
    <property type="match status" value="1"/>
</dbReference>
<dbReference type="InterPro" id="IPR050267">
    <property type="entry name" value="Anti-sigma-factor_SerPK"/>
</dbReference>
<organism evidence="3 4">
    <name type="scientific">Microtetraspora glauca</name>
    <dbReference type="NCBI Taxonomy" id="1996"/>
    <lineage>
        <taxon>Bacteria</taxon>
        <taxon>Bacillati</taxon>
        <taxon>Actinomycetota</taxon>
        <taxon>Actinomycetes</taxon>
        <taxon>Streptosporangiales</taxon>
        <taxon>Streptosporangiaceae</taxon>
        <taxon>Microtetraspora</taxon>
    </lineage>
</organism>
<proteinExistence type="predicted"/>
<dbReference type="Gene3D" id="3.30.565.10">
    <property type="entry name" value="Histidine kinase-like ATPase, C-terminal domain"/>
    <property type="match status" value="1"/>
</dbReference>
<name>A0ABV3GME4_MICGL</name>
<reference evidence="3 4" key="1">
    <citation type="submission" date="2024-06" db="EMBL/GenBank/DDBJ databases">
        <title>The Natural Products Discovery Center: Release of the First 8490 Sequenced Strains for Exploring Actinobacteria Biosynthetic Diversity.</title>
        <authorList>
            <person name="Kalkreuter E."/>
            <person name="Kautsar S.A."/>
            <person name="Yang D."/>
            <person name="Bader C.D."/>
            <person name="Teijaro C.N."/>
            <person name="Fluegel L."/>
            <person name="Davis C.M."/>
            <person name="Simpson J.R."/>
            <person name="Lauterbach L."/>
            <person name="Steele A.D."/>
            <person name="Gui C."/>
            <person name="Meng S."/>
            <person name="Li G."/>
            <person name="Viehrig K."/>
            <person name="Ye F."/>
            <person name="Su P."/>
            <person name="Kiefer A.F."/>
            <person name="Nichols A."/>
            <person name="Cepeda A.J."/>
            <person name="Yan W."/>
            <person name="Fan B."/>
            <person name="Jiang Y."/>
            <person name="Adhikari A."/>
            <person name="Zheng C.-J."/>
            <person name="Schuster L."/>
            <person name="Cowan T.M."/>
            <person name="Smanski M.J."/>
            <person name="Chevrette M.G."/>
            <person name="De Carvalho L.P.S."/>
            <person name="Shen B."/>
        </authorList>
    </citation>
    <scope>NUCLEOTIDE SEQUENCE [LARGE SCALE GENOMIC DNA]</scope>
    <source>
        <strain evidence="3 4">NPDC050100</strain>
    </source>
</reference>
<dbReference type="Pfam" id="PF13581">
    <property type="entry name" value="HATPase_c_2"/>
    <property type="match status" value="1"/>
</dbReference>